<evidence type="ECO:0000256" key="7">
    <source>
        <dbReference type="ARBA" id="ARBA00023136"/>
    </source>
</evidence>
<dbReference type="PANTHER" id="PTHR13929:SF0">
    <property type="entry name" value="UBIA PRENYLTRANSFERASE DOMAIN-CONTAINING PROTEIN 1"/>
    <property type="match status" value="1"/>
</dbReference>
<feature type="transmembrane region" description="Helical" evidence="8">
    <location>
        <begin position="253"/>
        <end position="272"/>
    </location>
</feature>
<evidence type="ECO:0000256" key="3">
    <source>
        <dbReference type="ARBA" id="ARBA00022428"/>
    </source>
</evidence>
<evidence type="ECO:0000256" key="4">
    <source>
        <dbReference type="ARBA" id="ARBA00022679"/>
    </source>
</evidence>
<evidence type="ECO:0000313" key="9">
    <source>
        <dbReference type="EMBL" id="MFD2115289.1"/>
    </source>
</evidence>
<evidence type="ECO:0000256" key="2">
    <source>
        <dbReference type="ARBA" id="ARBA00004863"/>
    </source>
</evidence>
<accession>A0ABW4YIG4</accession>
<evidence type="ECO:0000256" key="1">
    <source>
        <dbReference type="ARBA" id="ARBA00004141"/>
    </source>
</evidence>
<dbReference type="CDD" id="cd13962">
    <property type="entry name" value="PT_UbiA_UBIAD1"/>
    <property type="match status" value="1"/>
</dbReference>
<evidence type="ECO:0000256" key="5">
    <source>
        <dbReference type="ARBA" id="ARBA00022692"/>
    </source>
</evidence>
<dbReference type="InterPro" id="IPR044878">
    <property type="entry name" value="UbiA_sf"/>
</dbReference>
<keyword evidence="5 8" id="KW-0812">Transmembrane</keyword>
<feature type="transmembrane region" description="Helical" evidence="8">
    <location>
        <begin position="90"/>
        <end position="110"/>
    </location>
</feature>
<evidence type="ECO:0000313" key="10">
    <source>
        <dbReference type="Proteomes" id="UP001597362"/>
    </source>
</evidence>
<protein>
    <submittedName>
        <fullName evidence="9">1,4-dihydroxy-2-naphthoate polyprenyltransferase</fullName>
        <ecNumber evidence="9">2.5.1.74</ecNumber>
    </submittedName>
</protein>
<reference evidence="10" key="1">
    <citation type="journal article" date="2019" name="Int. J. Syst. Evol. Microbiol.">
        <title>The Global Catalogue of Microorganisms (GCM) 10K type strain sequencing project: providing services to taxonomists for standard genome sequencing and annotation.</title>
        <authorList>
            <consortium name="The Broad Institute Genomics Platform"/>
            <consortium name="The Broad Institute Genome Sequencing Center for Infectious Disease"/>
            <person name="Wu L."/>
            <person name="Ma J."/>
        </authorList>
    </citation>
    <scope>NUCLEOTIDE SEQUENCE [LARGE SCALE GENOMIC DNA]</scope>
    <source>
        <strain evidence="10">GH52</strain>
    </source>
</reference>
<name>A0ABW4YIG4_9BACL</name>
<evidence type="ECO:0000256" key="6">
    <source>
        <dbReference type="ARBA" id="ARBA00022989"/>
    </source>
</evidence>
<sequence>MHIITKFFKLVELPTKVASMIPFLLGSLYAWYYFDTFSTPLFLLMLVSLLFFDMTTTAINNLFDYVKAKKRHGYGYEEHNAIVKYKMNPIFVFILILIMFLSSVFAGLVLVSQTNLVVLVLGFLSFGVGILYSFGPIPISRMPLGELFSGLFMGFVITFVAAYIHSDGGQLATITLLGSQLSININIVEILLILLISIPTILGIANIMLANNISDIDEDIVNKRYTLPHYIGKSNALYLFRYLYYASYLDIPILIYLGVPWWLALAIIITVIPVHKNINTFVAAPSKGGTFHLAVKNFIIISMARVIVLFIAVLLQ</sequence>
<dbReference type="PANTHER" id="PTHR13929">
    <property type="entry name" value="1,4-DIHYDROXY-2-NAPHTHOATE OCTAPRENYLTRANSFERASE"/>
    <property type="match status" value="1"/>
</dbReference>
<proteinExistence type="predicted"/>
<keyword evidence="6 8" id="KW-1133">Transmembrane helix</keyword>
<dbReference type="InterPro" id="IPR000537">
    <property type="entry name" value="UbiA_prenyltransferase"/>
</dbReference>
<gene>
    <name evidence="9" type="ORF">ACFSJH_06025</name>
</gene>
<organism evidence="9 10">
    <name type="scientific">Paenibacillus yanchengensis</name>
    <dbReference type="NCBI Taxonomy" id="2035833"/>
    <lineage>
        <taxon>Bacteria</taxon>
        <taxon>Bacillati</taxon>
        <taxon>Bacillota</taxon>
        <taxon>Bacilli</taxon>
        <taxon>Bacillales</taxon>
        <taxon>Paenibacillaceae</taxon>
        <taxon>Paenibacillus</taxon>
    </lineage>
</organism>
<comment type="caution">
    <text evidence="9">The sequence shown here is derived from an EMBL/GenBank/DDBJ whole genome shotgun (WGS) entry which is preliminary data.</text>
</comment>
<feature type="transmembrane region" description="Helical" evidence="8">
    <location>
        <begin position="40"/>
        <end position="63"/>
    </location>
</feature>
<comment type="subcellular location">
    <subcellularLocation>
        <location evidence="1">Membrane</location>
        <topology evidence="1">Multi-pass membrane protein</topology>
    </subcellularLocation>
</comment>
<dbReference type="GO" id="GO:0046428">
    <property type="term" value="F:1,4-dihydroxy-2-naphthoate polyprenyltransferase activity"/>
    <property type="evidence" value="ECO:0007669"/>
    <property type="project" value="UniProtKB-EC"/>
</dbReference>
<dbReference type="EC" id="2.5.1.74" evidence="9"/>
<feature type="transmembrane region" description="Helical" evidence="8">
    <location>
        <begin position="293"/>
        <end position="315"/>
    </location>
</feature>
<dbReference type="RefSeq" id="WP_377770318.1">
    <property type="nucleotide sequence ID" value="NZ_JBHUHO010000015.1"/>
</dbReference>
<dbReference type="PIRSF" id="PIRSF005355">
    <property type="entry name" value="UBIAD1"/>
    <property type="match status" value="1"/>
</dbReference>
<keyword evidence="3" id="KW-0474">Menaquinone biosynthesis</keyword>
<evidence type="ECO:0000256" key="8">
    <source>
        <dbReference type="SAM" id="Phobius"/>
    </source>
</evidence>
<feature type="transmembrane region" description="Helical" evidence="8">
    <location>
        <begin position="17"/>
        <end position="34"/>
    </location>
</feature>
<dbReference type="Pfam" id="PF01040">
    <property type="entry name" value="UbiA"/>
    <property type="match status" value="1"/>
</dbReference>
<dbReference type="NCBIfam" id="NF004752">
    <property type="entry name" value="PRK06080.1-4"/>
    <property type="match status" value="1"/>
</dbReference>
<dbReference type="Gene3D" id="1.10.357.140">
    <property type="entry name" value="UbiA prenyltransferase"/>
    <property type="match status" value="1"/>
</dbReference>
<dbReference type="Proteomes" id="UP001597362">
    <property type="component" value="Unassembled WGS sequence"/>
</dbReference>
<dbReference type="InterPro" id="IPR026046">
    <property type="entry name" value="UBIAD1"/>
</dbReference>
<keyword evidence="7 8" id="KW-0472">Membrane</keyword>
<keyword evidence="10" id="KW-1185">Reference proteome</keyword>
<feature type="transmembrane region" description="Helical" evidence="8">
    <location>
        <begin position="116"/>
        <end position="135"/>
    </location>
</feature>
<feature type="transmembrane region" description="Helical" evidence="8">
    <location>
        <begin position="185"/>
        <end position="209"/>
    </location>
</feature>
<dbReference type="EMBL" id="JBHUHO010000015">
    <property type="protein sequence ID" value="MFD2115289.1"/>
    <property type="molecule type" value="Genomic_DNA"/>
</dbReference>
<feature type="transmembrane region" description="Helical" evidence="8">
    <location>
        <begin position="147"/>
        <end position="165"/>
    </location>
</feature>
<keyword evidence="4 9" id="KW-0808">Transferase</keyword>
<comment type="pathway">
    <text evidence="2">Quinol/quinone metabolism; menaquinone biosynthesis.</text>
</comment>